<feature type="compositionally biased region" description="Basic and acidic residues" evidence="1">
    <location>
        <begin position="27"/>
        <end position="36"/>
    </location>
</feature>
<dbReference type="RefSeq" id="WP_155310547.1">
    <property type="nucleotide sequence ID" value="NZ_AP021879.1"/>
</dbReference>
<evidence type="ECO:0000313" key="2">
    <source>
        <dbReference type="EMBL" id="BBO89336.1"/>
    </source>
</evidence>
<feature type="region of interest" description="Disordered" evidence="1">
    <location>
        <begin position="17"/>
        <end position="36"/>
    </location>
</feature>
<dbReference type="AlphaFoldDB" id="A0A5K8AA10"/>
<evidence type="ECO:0000313" key="3">
    <source>
        <dbReference type="Proteomes" id="UP000422108"/>
    </source>
</evidence>
<evidence type="ECO:0000256" key="1">
    <source>
        <dbReference type="SAM" id="MobiDB-lite"/>
    </source>
</evidence>
<dbReference type="GO" id="GO:0043571">
    <property type="term" value="P:maintenance of CRISPR repeat elements"/>
    <property type="evidence" value="ECO:0007669"/>
    <property type="project" value="InterPro"/>
</dbReference>
<dbReference type="InterPro" id="IPR006482">
    <property type="entry name" value="Cas7_Csh2/Csh2"/>
</dbReference>
<reference evidence="2 3" key="1">
    <citation type="submission" date="2019-11" db="EMBL/GenBank/DDBJ databases">
        <title>Comparative genomics of hydrocarbon-degrading Desulfosarcina strains.</title>
        <authorList>
            <person name="Watanabe M."/>
            <person name="Kojima H."/>
            <person name="Fukui M."/>
        </authorList>
    </citation>
    <scope>NUCLEOTIDE SEQUENCE [LARGE SCALE GENOMIC DNA]</scope>
    <source>
        <strain evidence="3">oXyS1</strain>
    </source>
</reference>
<dbReference type="Pfam" id="PF05107">
    <property type="entry name" value="Cas_Cas7"/>
    <property type="match status" value="1"/>
</dbReference>
<protein>
    <submittedName>
        <fullName evidence="2">Type I-B CRISPR-associated protein Cas7/Csh2</fullName>
    </submittedName>
</protein>
<sequence>MADVTKRTELLFLYDLENANPNGDPNDENRPRIDEETGKNIVTDVRLKRTVRDYLLKNGQDIFVREKIYDEDGHIQDAKLRASDYLPDDADELAGMSAEQQKKAIASKILDSCIDVRLFGATIPLDLTVKKGKKSEKVTSSLTYTGPVQFRMGKSLHAVNLQFLKGTGAFASKQGATRKTFREEYVLSYSLIGFYGIVNENAGKHTSLTESDILDLKKAMWMGTKGLISRSKFGQMPRLLLSIRYKEPDFFIGELDNRIRLQSDMVHAKIRTPENYSIDITELTDSIDKVKDHIESVSFILIITDFGEFDSNKPNIQWPIPRQKHNMLILLKI</sequence>
<organism evidence="2 3">
    <name type="scientific">Desulfosarcina ovata subsp. ovata</name>
    <dbReference type="NCBI Taxonomy" id="2752305"/>
    <lineage>
        <taxon>Bacteria</taxon>
        <taxon>Pseudomonadati</taxon>
        <taxon>Thermodesulfobacteriota</taxon>
        <taxon>Desulfobacteria</taxon>
        <taxon>Desulfobacterales</taxon>
        <taxon>Desulfosarcinaceae</taxon>
        <taxon>Desulfosarcina</taxon>
    </lineage>
</organism>
<accession>A0A5K8AA10</accession>
<keyword evidence="3" id="KW-1185">Reference proteome</keyword>
<gene>
    <name evidence="2" type="ORF">DSCOOX_25160</name>
</gene>
<dbReference type="Proteomes" id="UP000422108">
    <property type="component" value="Chromosome"/>
</dbReference>
<dbReference type="NCBIfam" id="TIGR02590">
    <property type="entry name" value="cas_Csh2"/>
    <property type="match status" value="1"/>
</dbReference>
<dbReference type="InterPro" id="IPR013419">
    <property type="entry name" value="CRISPR-assoc_prot_Cas7/Csh2"/>
</dbReference>
<dbReference type="EMBL" id="AP021879">
    <property type="protein sequence ID" value="BBO89336.1"/>
    <property type="molecule type" value="Genomic_DNA"/>
</dbReference>
<proteinExistence type="predicted"/>
<dbReference type="NCBIfam" id="TIGR01595">
    <property type="entry name" value="cas_CT1132"/>
    <property type="match status" value="1"/>
</dbReference>
<name>A0A5K8AA10_9BACT</name>